<feature type="compositionally biased region" description="Polar residues" evidence="1">
    <location>
        <begin position="37"/>
        <end position="68"/>
    </location>
</feature>
<gene>
    <name evidence="2" type="ORF">ElyMa_003154400</name>
</gene>
<dbReference type="Proteomes" id="UP000762676">
    <property type="component" value="Unassembled WGS sequence"/>
</dbReference>
<dbReference type="AlphaFoldDB" id="A0AAV4IWJ5"/>
<comment type="caution">
    <text evidence="2">The sequence shown here is derived from an EMBL/GenBank/DDBJ whole genome shotgun (WGS) entry which is preliminary data.</text>
</comment>
<name>A0AAV4IWJ5_9GAST</name>
<feature type="region of interest" description="Disordered" evidence="1">
    <location>
        <begin position="1"/>
        <end position="76"/>
    </location>
</feature>
<sequence length="134" mass="15419">MQCIGRPLIGSFHDDSVGDATSPLSDLNDKDDEESLPCQSQVSDDSRPTTPITTNKRPSTSNVQQSCSTKKKQQMKHTEQFLELEREKLDNIKHLVRHDEPKDEWRAYVDSLVHDLRVIINHIQMQKKVTMVLH</sequence>
<accession>A0AAV4IWJ5</accession>
<proteinExistence type="predicted"/>
<organism evidence="2 3">
    <name type="scientific">Elysia marginata</name>
    <dbReference type="NCBI Taxonomy" id="1093978"/>
    <lineage>
        <taxon>Eukaryota</taxon>
        <taxon>Metazoa</taxon>
        <taxon>Spiralia</taxon>
        <taxon>Lophotrochozoa</taxon>
        <taxon>Mollusca</taxon>
        <taxon>Gastropoda</taxon>
        <taxon>Heterobranchia</taxon>
        <taxon>Euthyneura</taxon>
        <taxon>Panpulmonata</taxon>
        <taxon>Sacoglossa</taxon>
        <taxon>Placobranchoidea</taxon>
        <taxon>Plakobranchidae</taxon>
        <taxon>Elysia</taxon>
    </lineage>
</organism>
<evidence type="ECO:0000313" key="2">
    <source>
        <dbReference type="EMBL" id="GFS14094.1"/>
    </source>
</evidence>
<evidence type="ECO:0000256" key="1">
    <source>
        <dbReference type="SAM" id="MobiDB-lite"/>
    </source>
</evidence>
<keyword evidence="3" id="KW-1185">Reference proteome</keyword>
<evidence type="ECO:0000313" key="3">
    <source>
        <dbReference type="Proteomes" id="UP000762676"/>
    </source>
</evidence>
<protein>
    <submittedName>
        <fullName evidence="2">Uncharacterized protein</fullName>
    </submittedName>
</protein>
<dbReference type="EMBL" id="BMAT01006501">
    <property type="protein sequence ID" value="GFS14094.1"/>
    <property type="molecule type" value="Genomic_DNA"/>
</dbReference>
<reference evidence="2 3" key="1">
    <citation type="journal article" date="2021" name="Elife">
        <title>Chloroplast acquisition without the gene transfer in kleptoplastic sea slugs, Plakobranchus ocellatus.</title>
        <authorList>
            <person name="Maeda T."/>
            <person name="Takahashi S."/>
            <person name="Yoshida T."/>
            <person name="Shimamura S."/>
            <person name="Takaki Y."/>
            <person name="Nagai Y."/>
            <person name="Toyoda A."/>
            <person name="Suzuki Y."/>
            <person name="Arimoto A."/>
            <person name="Ishii H."/>
            <person name="Satoh N."/>
            <person name="Nishiyama T."/>
            <person name="Hasebe M."/>
            <person name="Maruyama T."/>
            <person name="Minagawa J."/>
            <person name="Obokata J."/>
            <person name="Shigenobu S."/>
        </authorList>
    </citation>
    <scope>NUCLEOTIDE SEQUENCE [LARGE SCALE GENOMIC DNA]</scope>
</reference>